<dbReference type="OrthoDB" id="185373at2759"/>
<dbReference type="InterPro" id="IPR002885">
    <property type="entry name" value="PPR_rpt"/>
</dbReference>
<feature type="repeat" description="PPR" evidence="1">
    <location>
        <begin position="118"/>
        <end position="152"/>
    </location>
</feature>
<dbReference type="GO" id="GO:0005739">
    <property type="term" value="C:mitochondrion"/>
    <property type="evidence" value="ECO:0007669"/>
    <property type="project" value="TreeGrafter"/>
</dbReference>
<dbReference type="EMBL" id="GL876972">
    <property type="protein sequence ID" value="KLU89034.1"/>
    <property type="molecule type" value="Genomic_DNA"/>
</dbReference>
<reference evidence="5" key="2">
    <citation type="submission" date="2010-05" db="EMBL/GenBank/DDBJ databases">
        <title>The genome sequence of Magnaporthe poae strain ATCC 64411.</title>
        <authorList>
            <person name="Ma L.-J."/>
            <person name="Dead R."/>
            <person name="Young S."/>
            <person name="Zeng Q."/>
            <person name="Koehrsen M."/>
            <person name="Alvarado L."/>
            <person name="Berlin A."/>
            <person name="Chapman S.B."/>
            <person name="Chen Z."/>
            <person name="Freedman E."/>
            <person name="Gellesch M."/>
            <person name="Goldberg J."/>
            <person name="Griggs A."/>
            <person name="Gujja S."/>
            <person name="Heilman E.R."/>
            <person name="Heiman D."/>
            <person name="Hepburn T."/>
            <person name="Howarth C."/>
            <person name="Jen D."/>
            <person name="Larson L."/>
            <person name="Mehta T."/>
            <person name="Neiman D."/>
            <person name="Pearson M."/>
            <person name="Roberts A."/>
            <person name="Saif S."/>
            <person name="Shea T."/>
            <person name="Shenoy N."/>
            <person name="Sisk P."/>
            <person name="Stolte C."/>
            <person name="Sykes S."/>
            <person name="Walk T."/>
            <person name="White J."/>
            <person name="Yandava C."/>
            <person name="Haas B."/>
            <person name="Nusbaum C."/>
            <person name="Birren B."/>
        </authorList>
    </citation>
    <scope>NUCLEOTIDE SEQUENCE [LARGE SCALE GENOMIC DNA]</scope>
    <source>
        <strain evidence="5">ATCC 64411 / 73-15</strain>
    </source>
</reference>
<keyword evidence="5" id="KW-1185">Reference proteome</keyword>
<reference evidence="4" key="4">
    <citation type="journal article" date="2015" name="G3 (Bethesda)">
        <title>Genome sequences of three phytopathogenic species of the Magnaporthaceae family of fungi.</title>
        <authorList>
            <person name="Okagaki L.H."/>
            <person name="Nunes C.C."/>
            <person name="Sailsbery J."/>
            <person name="Clay B."/>
            <person name="Brown D."/>
            <person name="John T."/>
            <person name="Oh Y."/>
            <person name="Young N."/>
            <person name="Fitzgerald M."/>
            <person name="Haas B.J."/>
            <person name="Zeng Q."/>
            <person name="Young S."/>
            <person name="Adiconis X."/>
            <person name="Fan L."/>
            <person name="Levin J.Z."/>
            <person name="Mitchell T.K."/>
            <person name="Okubara P.A."/>
            <person name="Farman M.L."/>
            <person name="Kohn L.M."/>
            <person name="Birren B."/>
            <person name="Ma L.-J."/>
            <person name="Dean R.A."/>
        </authorList>
    </citation>
    <scope>NUCLEOTIDE SEQUENCE</scope>
    <source>
        <strain evidence="4">ATCC 64411 / 73-15</strain>
    </source>
</reference>
<evidence type="ECO:0008006" key="6">
    <source>
        <dbReference type="Google" id="ProtNLM"/>
    </source>
</evidence>
<dbReference type="EnsemblFungi" id="MAPG_08012T0">
    <property type="protein sequence ID" value="MAPG_08012T0"/>
    <property type="gene ID" value="MAPG_08012"/>
</dbReference>
<feature type="region of interest" description="Disordered" evidence="2">
    <location>
        <begin position="329"/>
        <end position="366"/>
    </location>
</feature>
<reference evidence="3" key="3">
    <citation type="submission" date="2011-03" db="EMBL/GenBank/DDBJ databases">
        <title>Annotation of Magnaporthe poae ATCC 64411.</title>
        <authorList>
            <person name="Ma L.-J."/>
            <person name="Dead R."/>
            <person name="Young S.K."/>
            <person name="Zeng Q."/>
            <person name="Gargeya S."/>
            <person name="Fitzgerald M."/>
            <person name="Haas B."/>
            <person name="Abouelleil A."/>
            <person name="Alvarado L."/>
            <person name="Arachchi H.M."/>
            <person name="Berlin A."/>
            <person name="Brown A."/>
            <person name="Chapman S.B."/>
            <person name="Chen Z."/>
            <person name="Dunbar C."/>
            <person name="Freedman E."/>
            <person name="Gearin G."/>
            <person name="Gellesch M."/>
            <person name="Goldberg J."/>
            <person name="Griggs A."/>
            <person name="Gujja S."/>
            <person name="Heiman D."/>
            <person name="Howarth C."/>
            <person name="Larson L."/>
            <person name="Lui A."/>
            <person name="MacDonald P.J.P."/>
            <person name="Mehta T."/>
            <person name="Montmayeur A."/>
            <person name="Murphy C."/>
            <person name="Neiman D."/>
            <person name="Pearson M."/>
            <person name="Priest M."/>
            <person name="Roberts A."/>
            <person name="Saif S."/>
            <person name="Shea T."/>
            <person name="Shenoy N."/>
            <person name="Sisk P."/>
            <person name="Stolte C."/>
            <person name="Sykes S."/>
            <person name="Yandava C."/>
            <person name="Wortman J."/>
            <person name="Nusbaum C."/>
            <person name="Birren B."/>
        </authorList>
    </citation>
    <scope>NUCLEOTIDE SEQUENCE</scope>
    <source>
        <strain evidence="3">ATCC 64411</strain>
    </source>
</reference>
<dbReference type="AlphaFoldDB" id="A0A0C4E681"/>
<dbReference type="NCBIfam" id="TIGR00756">
    <property type="entry name" value="PPR"/>
    <property type="match status" value="1"/>
</dbReference>
<dbReference type="PROSITE" id="PS51375">
    <property type="entry name" value="PPR"/>
    <property type="match status" value="1"/>
</dbReference>
<dbReference type="PANTHER" id="PTHR47934:SF6">
    <property type="entry name" value="MITOCHONDRIAL GROUP I INTRON SPLICING FACTOR CCM1-RELATED"/>
    <property type="match status" value="1"/>
</dbReference>
<dbReference type="InterPro" id="IPR051114">
    <property type="entry name" value="Mito_RNA_Proc_CCM1"/>
</dbReference>
<evidence type="ECO:0000313" key="4">
    <source>
        <dbReference type="EnsemblFungi" id="MAPG_08012T0"/>
    </source>
</evidence>
<dbReference type="Pfam" id="PF13812">
    <property type="entry name" value="PPR_3"/>
    <property type="match status" value="1"/>
</dbReference>
<dbReference type="EMBL" id="ADBL01001931">
    <property type="status" value="NOT_ANNOTATED_CDS"/>
    <property type="molecule type" value="Genomic_DNA"/>
</dbReference>
<gene>
    <name evidence="3" type="ORF">MAPG_08012</name>
</gene>
<organism evidence="4 5">
    <name type="scientific">Magnaporthiopsis poae (strain ATCC 64411 / 73-15)</name>
    <name type="common">Kentucky bluegrass fungus</name>
    <name type="synonym">Magnaporthe poae</name>
    <dbReference type="NCBI Taxonomy" id="644358"/>
    <lineage>
        <taxon>Eukaryota</taxon>
        <taxon>Fungi</taxon>
        <taxon>Dikarya</taxon>
        <taxon>Ascomycota</taxon>
        <taxon>Pezizomycotina</taxon>
        <taxon>Sordariomycetes</taxon>
        <taxon>Sordariomycetidae</taxon>
        <taxon>Magnaporthales</taxon>
        <taxon>Magnaporthaceae</taxon>
        <taxon>Magnaporthiopsis</taxon>
    </lineage>
</organism>
<dbReference type="Proteomes" id="UP000011715">
    <property type="component" value="Unassembled WGS sequence"/>
</dbReference>
<evidence type="ECO:0000256" key="1">
    <source>
        <dbReference type="PROSITE-ProRule" id="PRU00708"/>
    </source>
</evidence>
<evidence type="ECO:0000313" key="5">
    <source>
        <dbReference type="Proteomes" id="UP000011715"/>
    </source>
</evidence>
<protein>
    <recommendedName>
        <fullName evidence="6">Pentatricopeptide repeat protein</fullName>
    </recommendedName>
</protein>
<evidence type="ECO:0000256" key="2">
    <source>
        <dbReference type="SAM" id="MobiDB-lite"/>
    </source>
</evidence>
<dbReference type="eggNOG" id="ENOG502QSY4">
    <property type="taxonomic scope" value="Eukaryota"/>
</dbReference>
<dbReference type="Pfam" id="PF13041">
    <property type="entry name" value="PPR_2"/>
    <property type="match status" value="1"/>
</dbReference>
<dbReference type="Gene3D" id="1.25.40.10">
    <property type="entry name" value="Tetratricopeptide repeat domain"/>
    <property type="match status" value="1"/>
</dbReference>
<dbReference type="GO" id="GO:0006396">
    <property type="term" value="P:RNA processing"/>
    <property type="evidence" value="ECO:0007669"/>
    <property type="project" value="TreeGrafter"/>
</dbReference>
<reference evidence="4" key="5">
    <citation type="submission" date="2015-06" db="UniProtKB">
        <authorList>
            <consortium name="EnsemblFungi"/>
        </authorList>
    </citation>
    <scope>IDENTIFICATION</scope>
    <source>
        <strain evidence="4">ATCC 64411</strain>
    </source>
</reference>
<dbReference type="GO" id="GO:0007005">
    <property type="term" value="P:mitochondrion organization"/>
    <property type="evidence" value="ECO:0007669"/>
    <property type="project" value="TreeGrafter"/>
</dbReference>
<accession>A0A0C4E681</accession>
<dbReference type="STRING" id="644358.A0A0C4E681"/>
<dbReference type="VEuPathDB" id="FungiDB:MAPG_08012"/>
<sequence length="399" mass="44376">MRLCKTACARRTYLSVLGKPHRIGVARLPPAAPRPQPCRTAATAAPRLENHRQARHDEVDMEPAPGGPASLEWIVQKHMQYLGNDPFKTAKHVQATIARGRFEEALLLARKVSKRADITVSWNHLIGHLMSAQRLHAALKLYNEMKKRAQLPNAQTYTIIFNGCAMSEHPKLAVAEALRIYNTMLNSDRLKPNVAHLNAVLKVCSRAGDLESLFTLLESATGTRSPNALTYTTILNALRVKELPLQTSTENADLDGGERLEAHRAKVDVSIQRGKRVWDEVMDKWRHGKIMVDEELVCAMGRLLLSGDVSTQDEVLSLVEQTMGVPRLADKSTLARERRARRDARQAQTEPRPKPPSVGGYAKPGSNTLSMVLHSLGATRKTALAPRYWETLAPQCPDR</sequence>
<reference evidence="3" key="1">
    <citation type="submission" date="2010-05" db="EMBL/GenBank/DDBJ databases">
        <title>The Genome Sequence of Magnaporthe poae strain ATCC 64411.</title>
        <authorList>
            <consortium name="The Broad Institute Genome Sequencing Platform"/>
            <consortium name="Broad Institute Genome Sequencing Center for Infectious Disease"/>
            <person name="Ma L.-J."/>
            <person name="Dead R."/>
            <person name="Young S."/>
            <person name="Zeng Q."/>
            <person name="Koehrsen M."/>
            <person name="Alvarado L."/>
            <person name="Berlin A."/>
            <person name="Chapman S.B."/>
            <person name="Chen Z."/>
            <person name="Freedman E."/>
            <person name="Gellesch M."/>
            <person name="Goldberg J."/>
            <person name="Griggs A."/>
            <person name="Gujja S."/>
            <person name="Heilman E.R."/>
            <person name="Heiman D."/>
            <person name="Hepburn T."/>
            <person name="Howarth C."/>
            <person name="Jen D."/>
            <person name="Larson L."/>
            <person name="Mehta T."/>
            <person name="Neiman D."/>
            <person name="Pearson M."/>
            <person name="Roberts A."/>
            <person name="Saif S."/>
            <person name="Shea T."/>
            <person name="Shenoy N."/>
            <person name="Sisk P."/>
            <person name="Stolte C."/>
            <person name="Sykes S."/>
            <person name="Walk T."/>
            <person name="White J."/>
            <person name="Yandava C."/>
            <person name="Haas B."/>
            <person name="Nusbaum C."/>
            <person name="Birren B."/>
        </authorList>
    </citation>
    <scope>NUCLEOTIDE SEQUENCE</scope>
    <source>
        <strain evidence="3">ATCC 64411</strain>
    </source>
</reference>
<name>A0A0C4E681_MAGP6</name>
<dbReference type="PANTHER" id="PTHR47934">
    <property type="entry name" value="PENTATRICOPEPTIDE REPEAT-CONTAINING PROTEIN PET309, MITOCHONDRIAL"/>
    <property type="match status" value="1"/>
</dbReference>
<dbReference type="EMBL" id="ADBL01001932">
    <property type="status" value="NOT_ANNOTATED_CDS"/>
    <property type="molecule type" value="Genomic_DNA"/>
</dbReference>
<dbReference type="InterPro" id="IPR011990">
    <property type="entry name" value="TPR-like_helical_dom_sf"/>
</dbReference>
<dbReference type="GO" id="GO:0003729">
    <property type="term" value="F:mRNA binding"/>
    <property type="evidence" value="ECO:0007669"/>
    <property type="project" value="TreeGrafter"/>
</dbReference>
<evidence type="ECO:0000313" key="3">
    <source>
        <dbReference type="EMBL" id="KLU89034.1"/>
    </source>
</evidence>
<proteinExistence type="predicted"/>